<reference evidence="1 2" key="1">
    <citation type="journal article" date="2011" name="J. Bacteriol.">
        <title>Genome sequence of Methyloversatilis universalis FAM5T, a methylotrophic representative of the order Rhodocyclales.</title>
        <authorList>
            <person name="Kittichotirat W."/>
            <person name="Good N.M."/>
            <person name="Hall R."/>
            <person name="Bringel F."/>
            <person name="Lajus A."/>
            <person name="Medigue C."/>
            <person name="Smalley N.E."/>
            <person name="Beck D."/>
            <person name="Bumgarner R."/>
            <person name="Vuilleumier S."/>
            <person name="Kalyuzhnaya M.G."/>
        </authorList>
    </citation>
    <scope>NUCLEOTIDE SEQUENCE [LARGE SCALE GENOMIC DNA]</scope>
    <source>
        <strain evidence="2">ATCC BAA-1314 / JCM 13912 / FAM5</strain>
    </source>
</reference>
<dbReference type="Proteomes" id="UP000005019">
    <property type="component" value="Unassembled WGS sequence"/>
</dbReference>
<dbReference type="RefSeq" id="WP_008058225.1">
    <property type="nucleotide sequence ID" value="NZ_AFHG01000029.1"/>
</dbReference>
<evidence type="ECO:0000313" key="2">
    <source>
        <dbReference type="Proteomes" id="UP000005019"/>
    </source>
</evidence>
<name>F5R7Z8_METUF</name>
<dbReference type="EMBL" id="AFHG01000029">
    <property type="protein sequence ID" value="EGK73176.1"/>
    <property type="molecule type" value="Genomic_DNA"/>
</dbReference>
<protein>
    <submittedName>
        <fullName evidence="1">Uncharacterized protein</fullName>
    </submittedName>
</protein>
<comment type="caution">
    <text evidence="1">The sequence shown here is derived from an EMBL/GenBank/DDBJ whole genome shotgun (WGS) entry which is preliminary data.</text>
</comment>
<sequence>MSTSELRIRIGADGRIECRRGDAAPAVTLDPDFFGSPDAADAQRALGRFVFALLQGVSPADAGDEAPAEPAFDPNSPAALYQSFVDLQNRAMTEYSGSLLSLAEQSLQRSAAAGFEQAIEALKDWPTIKGVASMMIARGPENR</sequence>
<keyword evidence="2" id="KW-1185">Reference proteome</keyword>
<accession>F5R7Z8</accession>
<gene>
    <name evidence="1" type="ORF">METUNv1_00348</name>
</gene>
<dbReference type="OrthoDB" id="8562656at2"/>
<dbReference type="AlphaFoldDB" id="F5R7Z8"/>
<organism evidence="1 2">
    <name type="scientific">Methyloversatilis universalis (strain ATCC BAA-1314 / DSM 25237 / JCM 13912 / CCUG 52030 / FAM5)</name>
    <dbReference type="NCBI Taxonomy" id="1000565"/>
    <lineage>
        <taxon>Bacteria</taxon>
        <taxon>Pseudomonadati</taxon>
        <taxon>Pseudomonadota</taxon>
        <taxon>Betaproteobacteria</taxon>
        <taxon>Nitrosomonadales</taxon>
        <taxon>Sterolibacteriaceae</taxon>
        <taxon>Methyloversatilis</taxon>
    </lineage>
</organism>
<proteinExistence type="predicted"/>
<dbReference type="STRING" id="1000565.METUNv1_00348"/>
<evidence type="ECO:0000313" key="1">
    <source>
        <dbReference type="EMBL" id="EGK73176.1"/>
    </source>
</evidence>